<feature type="compositionally biased region" description="Basic and acidic residues" evidence="2">
    <location>
        <begin position="483"/>
        <end position="496"/>
    </location>
</feature>
<keyword evidence="1" id="KW-0175">Coiled coil</keyword>
<dbReference type="OrthoDB" id="1151239at2"/>
<evidence type="ECO:0000256" key="1">
    <source>
        <dbReference type="SAM" id="Coils"/>
    </source>
</evidence>
<protein>
    <submittedName>
        <fullName evidence="3">Uncharacterized protein</fullName>
    </submittedName>
</protein>
<dbReference type="EMBL" id="FQUO01000015">
    <property type="protein sequence ID" value="SHF97204.1"/>
    <property type="molecule type" value="Genomic_DNA"/>
</dbReference>
<evidence type="ECO:0000313" key="3">
    <source>
        <dbReference type="EMBL" id="SHF97204.1"/>
    </source>
</evidence>
<organism evidence="3 4">
    <name type="scientific">Cnuella takakiae</name>
    <dbReference type="NCBI Taxonomy" id="1302690"/>
    <lineage>
        <taxon>Bacteria</taxon>
        <taxon>Pseudomonadati</taxon>
        <taxon>Bacteroidota</taxon>
        <taxon>Chitinophagia</taxon>
        <taxon>Chitinophagales</taxon>
        <taxon>Chitinophagaceae</taxon>
        <taxon>Cnuella</taxon>
    </lineage>
</organism>
<proteinExistence type="predicted"/>
<feature type="region of interest" description="Disordered" evidence="2">
    <location>
        <begin position="476"/>
        <end position="496"/>
    </location>
</feature>
<dbReference type="RefSeq" id="WP_073045944.1">
    <property type="nucleotide sequence ID" value="NZ_FQUO01000015.1"/>
</dbReference>
<evidence type="ECO:0000256" key="2">
    <source>
        <dbReference type="SAM" id="MobiDB-lite"/>
    </source>
</evidence>
<reference evidence="3 4" key="1">
    <citation type="submission" date="2016-11" db="EMBL/GenBank/DDBJ databases">
        <authorList>
            <person name="Jaros S."/>
            <person name="Januszkiewicz K."/>
            <person name="Wedrychowicz H."/>
        </authorList>
    </citation>
    <scope>NUCLEOTIDE SEQUENCE [LARGE SCALE GENOMIC DNA]</scope>
    <source>
        <strain evidence="3 4">DSM 26897</strain>
    </source>
</reference>
<dbReference type="AlphaFoldDB" id="A0A1M5G0N0"/>
<dbReference type="Proteomes" id="UP000184368">
    <property type="component" value="Unassembled WGS sequence"/>
</dbReference>
<gene>
    <name evidence="3" type="ORF">SAMN05444008_11548</name>
</gene>
<sequence length="529" mass="60600">MEASAHDPNVKEANLNLSQALIHIINANVCYNTWPRAGGKTSGGIGPRILHLSETMPRSQIGLICDTFERIDKSLLPGLKAYWGEELGLLEDIDYVVGKRPPDHWTKPLFVPKDWGRVVAFQTGFIVCQISLAVNGSANGFNLQAVIGDEVKYWDEAKFKSEVKPAIRGGRKHFGHLPEFQSQWFFSDKYPSKGADISWVLKKKADVDWDAVQTVFDLQLYAISLQQQAEACESESTRYRYEKELEEIEALLRELRKDLVYYRDAQPYENQEALGDKFFRDLKRDLSEFEYDVAVKNMDPDKAIVPYYPDFTQEHLYNFPYDVNPNKGLIISLDYQHSITPVVTAQFDQLPGSPWTTLNFVQSLHSIPGDLNRAMEMWCEAFADHQEKLVYYIYDHTAIARSPYGSTYKDMVCAYLAARDWAVVEVFTGDAPDHGVKYEAIRKWLRCQADKAIRMNEARNTFLKKSIEKTDAELVNGKTKKDKRSERSKRIPPEEATHYPDTFDMIVWGALELELVPMYDTGGIDLLAR</sequence>
<accession>A0A1M5G0N0</accession>
<feature type="coiled-coil region" evidence="1">
    <location>
        <begin position="238"/>
        <end position="265"/>
    </location>
</feature>
<name>A0A1M5G0N0_9BACT</name>
<evidence type="ECO:0000313" key="4">
    <source>
        <dbReference type="Proteomes" id="UP000184368"/>
    </source>
</evidence>
<dbReference type="STRING" id="1302690.BUE76_10550"/>
<keyword evidence="4" id="KW-1185">Reference proteome</keyword>